<accession>A0A3D8QD69</accession>
<proteinExistence type="predicted"/>
<reference evidence="2 3" key="1">
    <citation type="journal article" date="2018" name="IMA Fungus">
        <title>IMA Genome-F 9: Draft genome sequence of Annulohypoxylon stygium, Aspergillus mulundensis, Berkeleyomyces basicola (syn. Thielaviopsis basicola), Ceratocystis smalleyi, two Cercospora beticola strains, Coleophoma cylindrospora, Fusarium fracticaudum, Phialophora cf. hyalina, and Morchella septimelata.</title>
        <authorList>
            <person name="Wingfield B.D."/>
            <person name="Bills G.F."/>
            <person name="Dong Y."/>
            <person name="Huang W."/>
            <person name="Nel W.J."/>
            <person name="Swalarsk-Parry B.S."/>
            <person name="Vaghefi N."/>
            <person name="Wilken P.M."/>
            <person name="An Z."/>
            <person name="de Beer Z.W."/>
            <person name="De Vos L."/>
            <person name="Chen L."/>
            <person name="Duong T.A."/>
            <person name="Gao Y."/>
            <person name="Hammerbacher A."/>
            <person name="Kikkert J.R."/>
            <person name="Li Y."/>
            <person name="Li H."/>
            <person name="Li K."/>
            <person name="Li Q."/>
            <person name="Liu X."/>
            <person name="Ma X."/>
            <person name="Naidoo K."/>
            <person name="Pethybridge S.J."/>
            <person name="Sun J."/>
            <person name="Steenkamp E.T."/>
            <person name="van der Nest M.A."/>
            <person name="van Wyk S."/>
            <person name="Wingfield M.J."/>
            <person name="Xiong C."/>
            <person name="Yue Q."/>
            <person name="Zhang X."/>
        </authorList>
    </citation>
    <scope>NUCLEOTIDE SEQUENCE [LARGE SCALE GENOMIC DNA]</scope>
    <source>
        <strain evidence="2 3">DSM 5745</strain>
    </source>
</reference>
<evidence type="ECO:0000256" key="1">
    <source>
        <dbReference type="SAM" id="MobiDB-lite"/>
    </source>
</evidence>
<protein>
    <submittedName>
        <fullName evidence="2">Uncharacterized protein</fullName>
    </submittedName>
</protein>
<evidence type="ECO:0000313" key="3">
    <source>
        <dbReference type="Proteomes" id="UP000256690"/>
    </source>
</evidence>
<dbReference type="OrthoDB" id="4505126at2759"/>
<feature type="region of interest" description="Disordered" evidence="1">
    <location>
        <begin position="161"/>
        <end position="188"/>
    </location>
</feature>
<organism evidence="2 3">
    <name type="scientific">Aspergillus mulundensis</name>
    <dbReference type="NCBI Taxonomy" id="1810919"/>
    <lineage>
        <taxon>Eukaryota</taxon>
        <taxon>Fungi</taxon>
        <taxon>Dikarya</taxon>
        <taxon>Ascomycota</taxon>
        <taxon>Pezizomycotina</taxon>
        <taxon>Eurotiomycetes</taxon>
        <taxon>Eurotiomycetidae</taxon>
        <taxon>Eurotiales</taxon>
        <taxon>Aspergillaceae</taxon>
        <taxon>Aspergillus</taxon>
        <taxon>Aspergillus subgen. Nidulantes</taxon>
    </lineage>
</organism>
<keyword evidence="3" id="KW-1185">Reference proteome</keyword>
<feature type="compositionally biased region" description="Polar residues" evidence="1">
    <location>
        <begin position="169"/>
        <end position="179"/>
    </location>
</feature>
<sequence>MATITSQPPPPSYTAAIAAQTIHPYDDDDYDEHDDDYYNHDDSAVYYPNTTPINHNPSKTITIKLDLSINIHGDGNTLAIASQQVRDQTQPSNSRSKVANTTASIIAAIQQSGIIAQRLDSGSGSDSSFDSSPAAASTTVQINIDAGVRVQGSRNMVCFGVRPGARSPGSKNNMDTNIYNARKRRAQS</sequence>
<evidence type="ECO:0000313" key="2">
    <source>
        <dbReference type="EMBL" id="RDW59374.1"/>
    </source>
</evidence>
<dbReference type="EMBL" id="PVWQ01000019">
    <property type="protein sequence ID" value="RDW59374.1"/>
    <property type="molecule type" value="Genomic_DNA"/>
</dbReference>
<dbReference type="Proteomes" id="UP000256690">
    <property type="component" value="Unassembled WGS sequence"/>
</dbReference>
<dbReference type="RefSeq" id="XP_026598408.1">
    <property type="nucleotide sequence ID" value="XM_026753085.1"/>
</dbReference>
<name>A0A3D8QD69_9EURO</name>
<gene>
    <name evidence="2" type="ORF">DSM5745_11069</name>
</gene>
<dbReference type="GeneID" id="38121439"/>
<dbReference type="AlphaFoldDB" id="A0A3D8QD69"/>
<comment type="caution">
    <text evidence="2">The sequence shown here is derived from an EMBL/GenBank/DDBJ whole genome shotgun (WGS) entry which is preliminary data.</text>
</comment>